<gene>
    <name evidence="2" type="ORF">E1181_00505</name>
</gene>
<dbReference type="Gene3D" id="3.10.180.10">
    <property type="entry name" value="2,3-Dihydroxybiphenyl 1,2-Dioxygenase, domain 1"/>
    <property type="match status" value="1"/>
</dbReference>
<dbReference type="PANTHER" id="PTHR35908">
    <property type="entry name" value="HYPOTHETICAL FUSION PROTEIN"/>
    <property type="match status" value="1"/>
</dbReference>
<dbReference type="InterPro" id="IPR041581">
    <property type="entry name" value="Glyoxalase_6"/>
</dbReference>
<dbReference type="EMBL" id="SMKS01000001">
    <property type="protein sequence ID" value="TDD10551.1"/>
    <property type="molecule type" value="Genomic_DNA"/>
</dbReference>
<reference evidence="2 3" key="1">
    <citation type="submission" date="2019-03" db="EMBL/GenBank/DDBJ databases">
        <title>Draft genome sequences of novel Actinobacteria.</title>
        <authorList>
            <person name="Sahin N."/>
            <person name="Ay H."/>
            <person name="Saygin H."/>
        </authorList>
    </citation>
    <scope>NUCLEOTIDE SEQUENCE [LARGE SCALE GENOMIC DNA]</scope>
    <source>
        <strain evidence="2 3">16K309</strain>
    </source>
</reference>
<dbReference type="InterPro" id="IPR037523">
    <property type="entry name" value="VOC_core"/>
</dbReference>
<dbReference type="PROSITE" id="PS51819">
    <property type="entry name" value="VOC"/>
    <property type="match status" value="1"/>
</dbReference>
<dbReference type="Proteomes" id="UP000295674">
    <property type="component" value="Unassembled WGS sequence"/>
</dbReference>
<accession>A0A4R4VYL1</accession>
<dbReference type="PANTHER" id="PTHR35908:SF1">
    <property type="entry name" value="CONSERVED PROTEIN"/>
    <property type="match status" value="1"/>
</dbReference>
<evidence type="ECO:0000259" key="1">
    <source>
        <dbReference type="PROSITE" id="PS51819"/>
    </source>
</evidence>
<dbReference type="AlphaFoldDB" id="A0A4R4VYL1"/>
<comment type="caution">
    <text evidence="2">The sequence shown here is derived from an EMBL/GenBank/DDBJ whole genome shotgun (WGS) entry which is preliminary data.</text>
</comment>
<dbReference type="InterPro" id="IPR029068">
    <property type="entry name" value="Glyas_Bleomycin-R_OHBP_Dase"/>
</dbReference>
<evidence type="ECO:0000313" key="3">
    <source>
        <dbReference type="Proteomes" id="UP000295674"/>
    </source>
</evidence>
<name>A0A4R4VYL1_9PSEU</name>
<organism evidence="2 3">
    <name type="scientific">Saccharopolyspora terrae</name>
    <dbReference type="NCBI Taxonomy" id="2530384"/>
    <lineage>
        <taxon>Bacteria</taxon>
        <taxon>Bacillati</taxon>
        <taxon>Actinomycetota</taxon>
        <taxon>Actinomycetes</taxon>
        <taxon>Pseudonocardiales</taxon>
        <taxon>Pseudonocardiaceae</taxon>
        <taxon>Saccharopolyspora</taxon>
    </lineage>
</organism>
<evidence type="ECO:0000313" key="2">
    <source>
        <dbReference type="EMBL" id="TDD10551.1"/>
    </source>
</evidence>
<dbReference type="SUPFAM" id="SSF54593">
    <property type="entry name" value="Glyoxalase/Bleomycin resistance protein/Dihydroxybiphenyl dioxygenase"/>
    <property type="match status" value="1"/>
</dbReference>
<dbReference type="CDD" id="cd06587">
    <property type="entry name" value="VOC"/>
    <property type="match status" value="1"/>
</dbReference>
<proteinExistence type="predicted"/>
<dbReference type="Pfam" id="PF18029">
    <property type="entry name" value="Glyoxalase_6"/>
    <property type="match status" value="1"/>
</dbReference>
<protein>
    <submittedName>
        <fullName evidence="2">VOC family protein</fullName>
    </submittedName>
</protein>
<feature type="domain" description="VOC" evidence="1">
    <location>
        <begin position="10"/>
        <end position="130"/>
    </location>
</feature>
<sequence>MRGSSMSALKLAAYAIDCADPRRLAEFYGRLLGWQIDEEESGDRWVELADPAGGAPLAFQLDPDHRPSTWPDREVPQMAHLDVRVDTLDEGHERAIGAGAVQLPQPPDQLDASFRVYVDPEGHPFCMCAAQ</sequence>
<dbReference type="OrthoDB" id="1645442at2"/>
<keyword evidence="3" id="KW-1185">Reference proteome</keyword>